<evidence type="ECO:0000256" key="3">
    <source>
        <dbReference type="ARBA" id="ARBA00022692"/>
    </source>
</evidence>
<dbReference type="EMBL" id="RBEE01000045">
    <property type="protein sequence ID" value="RNL49605.1"/>
    <property type="molecule type" value="Genomic_DNA"/>
</dbReference>
<proteinExistence type="predicted"/>
<evidence type="ECO:0000256" key="1">
    <source>
        <dbReference type="ARBA" id="ARBA00004651"/>
    </source>
</evidence>
<comment type="subcellular location">
    <subcellularLocation>
        <location evidence="1">Cell membrane</location>
        <topology evidence="1">Multi-pass membrane protein</topology>
    </subcellularLocation>
</comment>
<organism evidence="8 9">
    <name type="scientific">Pedobacter jejuensis</name>
    <dbReference type="NCBI Taxonomy" id="1268550"/>
    <lineage>
        <taxon>Bacteria</taxon>
        <taxon>Pseudomonadati</taxon>
        <taxon>Bacteroidota</taxon>
        <taxon>Sphingobacteriia</taxon>
        <taxon>Sphingobacteriales</taxon>
        <taxon>Sphingobacteriaceae</taxon>
        <taxon>Pedobacter</taxon>
    </lineage>
</organism>
<feature type="domain" description="Cardiolipin synthase N-terminal" evidence="7">
    <location>
        <begin position="25"/>
        <end position="68"/>
    </location>
</feature>
<keyword evidence="2" id="KW-1003">Cell membrane</keyword>
<evidence type="ECO:0000313" key="8">
    <source>
        <dbReference type="EMBL" id="RNL49605.1"/>
    </source>
</evidence>
<protein>
    <submittedName>
        <fullName evidence="8">PLDc_N domain-containing protein</fullName>
    </submittedName>
</protein>
<feature type="transmembrane region" description="Helical" evidence="6">
    <location>
        <begin position="46"/>
        <end position="66"/>
    </location>
</feature>
<keyword evidence="3 6" id="KW-0812">Transmembrane</keyword>
<comment type="caution">
    <text evidence="8">The sequence shown here is derived from an EMBL/GenBank/DDBJ whole genome shotgun (WGS) entry which is preliminary data.</text>
</comment>
<evidence type="ECO:0000259" key="7">
    <source>
        <dbReference type="Pfam" id="PF13396"/>
    </source>
</evidence>
<feature type="transmembrane region" description="Helical" evidence="6">
    <location>
        <begin position="12"/>
        <end position="34"/>
    </location>
</feature>
<evidence type="ECO:0000256" key="4">
    <source>
        <dbReference type="ARBA" id="ARBA00022989"/>
    </source>
</evidence>
<dbReference type="Pfam" id="PF13396">
    <property type="entry name" value="PLDc_N"/>
    <property type="match status" value="1"/>
</dbReference>
<dbReference type="AlphaFoldDB" id="A0A3N0BLN2"/>
<gene>
    <name evidence="8" type="ORF">D7004_19525</name>
</gene>
<evidence type="ECO:0000313" key="9">
    <source>
        <dbReference type="Proteomes" id="UP000274046"/>
    </source>
</evidence>
<dbReference type="InterPro" id="IPR027379">
    <property type="entry name" value="CLS_N"/>
</dbReference>
<dbReference type="Proteomes" id="UP000274046">
    <property type="component" value="Unassembled WGS sequence"/>
</dbReference>
<keyword evidence="4 6" id="KW-1133">Transmembrane helix</keyword>
<keyword evidence="9" id="KW-1185">Reference proteome</keyword>
<sequence>MVLAQVESSNQIAIIIIIAAILWLALIIIALYHISKNASMAFPVKVIWFVIILLAPFIGSLVYLVWGRNKSF</sequence>
<name>A0A3N0BLN2_9SPHI</name>
<accession>A0A3N0BLN2</accession>
<evidence type="ECO:0000256" key="6">
    <source>
        <dbReference type="SAM" id="Phobius"/>
    </source>
</evidence>
<reference evidence="8 9" key="1">
    <citation type="submission" date="2018-10" db="EMBL/GenBank/DDBJ databases">
        <title>Genome sequencing of Pedobacter jejuensis TNB23.</title>
        <authorList>
            <person name="Cho Y.-J."/>
            <person name="Cho A."/>
            <person name="Kim O.-S."/>
        </authorList>
    </citation>
    <scope>NUCLEOTIDE SEQUENCE [LARGE SCALE GENOMIC DNA]</scope>
    <source>
        <strain evidence="8 9">TNB23</strain>
    </source>
</reference>
<evidence type="ECO:0000256" key="2">
    <source>
        <dbReference type="ARBA" id="ARBA00022475"/>
    </source>
</evidence>
<dbReference type="GO" id="GO:0005886">
    <property type="term" value="C:plasma membrane"/>
    <property type="evidence" value="ECO:0007669"/>
    <property type="project" value="UniProtKB-SubCell"/>
</dbReference>
<keyword evidence="5 6" id="KW-0472">Membrane</keyword>
<evidence type="ECO:0000256" key="5">
    <source>
        <dbReference type="ARBA" id="ARBA00023136"/>
    </source>
</evidence>
<dbReference type="RefSeq" id="WP_123207506.1">
    <property type="nucleotide sequence ID" value="NZ_RBEE01000045.1"/>
</dbReference>
<dbReference type="OrthoDB" id="1123412at2"/>